<evidence type="ECO:0000313" key="2">
    <source>
        <dbReference type="Proteomes" id="UP000823749"/>
    </source>
</evidence>
<name>A0AAV6I2K9_9ERIC</name>
<evidence type="ECO:0000313" key="1">
    <source>
        <dbReference type="EMBL" id="KAG5521559.1"/>
    </source>
</evidence>
<sequence length="143" mass="16306">MIPHISGPSRRPPFCTATVLIITISWSHVPRVRALLAPVRDLLPTIDTKSQGRLDSPLHLTAYLLNPFYFYKDQTIQNDSSIMEAVIECVERFYPEDVDAQDYVINKELLMYKNKVGMFGKIVAVKGCEANNDNYDPGKVWLF</sequence>
<comment type="caution">
    <text evidence="1">The sequence shown here is derived from an EMBL/GenBank/DDBJ whole genome shotgun (WGS) entry which is preliminary data.</text>
</comment>
<organism evidence="1 2">
    <name type="scientific">Rhododendron griersonianum</name>
    <dbReference type="NCBI Taxonomy" id="479676"/>
    <lineage>
        <taxon>Eukaryota</taxon>
        <taxon>Viridiplantae</taxon>
        <taxon>Streptophyta</taxon>
        <taxon>Embryophyta</taxon>
        <taxon>Tracheophyta</taxon>
        <taxon>Spermatophyta</taxon>
        <taxon>Magnoliopsida</taxon>
        <taxon>eudicotyledons</taxon>
        <taxon>Gunneridae</taxon>
        <taxon>Pentapetalae</taxon>
        <taxon>asterids</taxon>
        <taxon>Ericales</taxon>
        <taxon>Ericaceae</taxon>
        <taxon>Ericoideae</taxon>
        <taxon>Rhodoreae</taxon>
        <taxon>Rhododendron</taxon>
    </lineage>
</organism>
<gene>
    <name evidence="1" type="ORF">RHGRI_033950</name>
</gene>
<accession>A0AAV6I2K9</accession>
<dbReference type="EMBL" id="JACTNZ010000012">
    <property type="protein sequence ID" value="KAG5521559.1"/>
    <property type="molecule type" value="Genomic_DNA"/>
</dbReference>
<protein>
    <submittedName>
        <fullName evidence="1">Uncharacterized protein</fullName>
    </submittedName>
</protein>
<keyword evidence="2" id="KW-1185">Reference proteome</keyword>
<dbReference type="AlphaFoldDB" id="A0AAV6I2K9"/>
<reference evidence="1" key="1">
    <citation type="submission" date="2020-08" db="EMBL/GenBank/DDBJ databases">
        <title>Plant Genome Project.</title>
        <authorList>
            <person name="Zhang R.-G."/>
        </authorList>
    </citation>
    <scope>NUCLEOTIDE SEQUENCE</scope>
    <source>
        <strain evidence="1">WSP0</strain>
        <tissue evidence="1">Leaf</tissue>
    </source>
</reference>
<proteinExistence type="predicted"/>
<dbReference type="Proteomes" id="UP000823749">
    <property type="component" value="Chromosome 12"/>
</dbReference>